<gene>
    <name evidence="1" type="ORF">XELAEV_18002382mg</name>
</gene>
<name>A0A974GYM5_XENLA</name>
<sequence length="77" mass="8142">MESSEQKMAADAEEPGCYIALEMAESALRDSMELKHSPMEARNKRPVSEGIVGAETVLPGEGEAEVGGKCMGAKALM</sequence>
<organism evidence="1">
    <name type="scientific">Xenopus laevis</name>
    <name type="common">African clawed frog</name>
    <dbReference type="NCBI Taxonomy" id="8355"/>
    <lineage>
        <taxon>Eukaryota</taxon>
        <taxon>Metazoa</taxon>
        <taxon>Chordata</taxon>
        <taxon>Craniata</taxon>
        <taxon>Vertebrata</taxon>
        <taxon>Euteleostomi</taxon>
        <taxon>Amphibia</taxon>
        <taxon>Batrachia</taxon>
        <taxon>Anura</taxon>
        <taxon>Pipoidea</taxon>
        <taxon>Pipidae</taxon>
        <taxon>Xenopodinae</taxon>
        <taxon>Xenopus</taxon>
        <taxon>Xenopus</taxon>
    </lineage>
</organism>
<accession>A0A974GYM5</accession>
<reference evidence="1" key="1">
    <citation type="submission" date="2016-05" db="EMBL/GenBank/DDBJ databases">
        <title>WGS assembly of Xenopus laevis.</title>
        <authorList>
            <person name="Session A."/>
            <person name="Uno Y."/>
            <person name="Kwon T."/>
            <person name="Chapman J."/>
            <person name="Toyoda A."/>
            <person name="Takahashi S."/>
            <person name="Fukui A."/>
            <person name="Hikosaka A."/>
            <person name="Putnam N."/>
            <person name="Stites J."/>
            <person name="Van Heeringen S."/>
            <person name="Quigley I."/>
            <person name="Heinz S."/>
            <person name="Hellsten U."/>
            <person name="Lyons J."/>
            <person name="Suzuki A."/>
            <person name="Kondo M."/>
            <person name="Ogino H."/>
            <person name="Ochi H."/>
            <person name="Bogdanovic O."/>
            <person name="Lister R."/>
            <person name="Georgiou G."/>
            <person name="Paranjpe S."/>
            <person name="Van Kruijsbergen I."/>
            <person name="Mozaffari S."/>
            <person name="Shu S."/>
            <person name="Schmutz J."/>
            <person name="Jenkins J."/>
            <person name="Grimwood J."/>
            <person name="Carlson J."/>
            <person name="Mitros T."/>
            <person name="Simakov O."/>
            <person name="Heald R."/>
            <person name="Miller K."/>
            <person name="Haudenschild C."/>
            <person name="Kuroki Y."/>
            <person name="Tanaka T."/>
            <person name="Michiue T."/>
            <person name="Watanabe M."/>
            <person name="Kinoshita T."/>
            <person name="Ohta Y."/>
            <person name="Mawaribuchi S."/>
            <person name="Suzuki Y."/>
            <person name="Haramoto Y."/>
            <person name="Yamamoto T."/>
            <person name="Takagi C."/>
            <person name="Kitzman J."/>
            <person name="Shendure J."/>
            <person name="Nakayama T."/>
            <person name="Izutsu Y."/>
            <person name="Robert J."/>
            <person name="Dichmann D."/>
            <person name="Flajnik M."/>
            <person name="Houston D."/>
            <person name="Marcotte E."/>
            <person name="Wallingford J."/>
            <person name="Ito Y."/>
            <person name="Asashima M."/>
            <person name="Ueno N."/>
            <person name="Matsuda Y."/>
            <person name="Jan Veenstra G."/>
            <person name="Fujiyama A."/>
            <person name="Harland R."/>
            <person name="Taira M."/>
            <person name="Rokhsar D.S."/>
        </authorList>
    </citation>
    <scope>NUCLEOTIDE SEQUENCE</scope>
    <source>
        <strain evidence="1">J</strain>
        <tissue evidence="1">Blood</tissue>
    </source>
</reference>
<evidence type="ECO:0000313" key="1">
    <source>
        <dbReference type="EMBL" id="OCT55416.1"/>
    </source>
</evidence>
<dbReference type="AlphaFoldDB" id="A0A974GYM5"/>
<protein>
    <submittedName>
        <fullName evidence="1">Uncharacterized protein</fullName>
    </submittedName>
</protein>
<dbReference type="EMBL" id="KV492146">
    <property type="protein sequence ID" value="OCT55416.1"/>
    <property type="molecule type" value="Genomic_DNA"/>
</dbReference>
<dbReference type="Proteomes" id="UP000694892">
    <property type="component" value="Unassembled WGS sequence"/>
</dbReference>
<proteinExistence type="predicted"/>